<keyword evidence="3" id="KW-1185">Reference proteome</keyword>
<evidence type="ECO:0000313" key="2">
    <source>
        <dbReference type="EMBL" id="KAF6752341.1"/>
    </source>
</evidence>
<evidence type="ECO:0000256" key="1">
    <source>
        <dbReference type="SAM" id="MobiDB-lite"/>
    </source>
</evidence>
<dbReference type="AlphaFoldDB" id="A0A8H6HV44"/>
<accession>A0A8H6HV44</accession>
<reference evidence="2 3" key="1">
    <citation type="submission" date="2020-07" db="EMBL/GenBank/DDBJ databases">
        <title>Comparative genomics of pyrophilous fungi reveals a link between fire events and developmental genes.</title>
        <authorList>
            <consortium name="DOE Joint Genome Institute"/>
            <person name="Steindorff A.S."/>
            <person name="Carver A."/>
            <person name="Calhoun S."/>
            <person name="Stillman K."/>
            <person name="Liu H."/>
            <person name="Lipzen A."/>
            <person name="Pangilinan J."/>
            <person name="Labutti K."/>
            <person name="Bruns T.D."/>
            <person name="Grigoriev I.V."/>
        </authorList>
    </citation>
    <scope>NUCLEOTIDE SEQUENCE [LARGE SCALE GENOMIC DNA]</scope>
    <source>
        <strain evidence="2 3">CBS 144469</strain>
    </source>
</reference>
<feature type="region of interest" description="Disordered" evidence="1">
    <location>
        <begin position="29"/>
        <end position="66"/>
    </location>
</feature>
<dbReference type="Proteomes" id="UP000521943">
    <property type="component" value="Unassembled WGS sequence"/>
</dbReference>
<gene>
    <name evidence="2" type="ORF">DFP72DRAFT_1070654</name>
</gene>
<sequence>MTIAFGEGFPAHRFCSLSHPTASIIVAAMSSEPQGQKGKEVDYEMKSDDGGEEEGGAPPGTQSENSYPINDAILSLAWLQHAKPKSPPGLLRSPFQQSAGSTKEAPLPASPASRSGPQAPNQDGIKIGEMAFEHLSRLYLGTSADSGARSTAALLDAHMSNLVWMQSRLINHYENMTRATEFAGIFKGLEDTDEELYNGLVERTNI</sequence>
<organism evidence="2 3">
    <name type="scientific">Ephemerocybe angulata</name>
    <dbReference type="NCBI Taxonomy" id="980116"/>
    <lineage>
        <taxon>Eukaryota</taxon>
        <taxon>Fungi</taxon>
        <taxon>Dikarya</taxon>
        <taxon>Basidiomycota</taxon>
        <taxon>Agaricomycotina</taxon>
        <taxon>Agaricomycetes</taxon>
        <taxon>Agaricomycetidae</taxon>
        <taxon>Agaricales</taxon>
        <taxon>Agaricineae</taxon>
        <taxon>Psathyrellaceae</taxon>
        <taxon>Ephemerocybe</taxon>
    </lineage>
</organism>
<proteinExistence type="predicted"/>
<name>A0A8H6HV44_9AGAR</name>
<feature type="compositionally biased region" description="Polar residues" evidence="1">
    <location>
        <begin position="112"/>
        <end position="121"/>
    </location>
</feature>
<feature type="region of interest" description="Disordered" evidence="1">
    <location>
        <begin position="85"/>
        <end position="124"/>
    </location>
</feature>
<protein>
    <submittedName>
        <fullName evidence="2">Uncharacterized protein</fullName>
    </submittedName>
</protein>
<comment type="caution">
    <text evidence="2">The sequence shown here is derived from an EMBL/GenBank/DDBJ whole genome shotgun (WGS) entry which is preliminary data.</text>
</comment>
<evidence type="ECO:0000313" key="3">
    <source>
        <dbReference type="Proteomes" id="UP000521943"/>
    </source>
</evidence>
<feature type="compositionally biased region" description="Basic and acidic residues" evidence="1">
    <location>
        <begin position="37"/>
        <end position="49"/>
    </location>
</feature>
<dbReference type="EMBL" id="JACGCI010000045">
    <property type="protein sequence ID" value="KAF6752341.1"/>
    <property type="molecule type" value="Genomic_DNA"/>
</dbReference>